<evidence type="ECO:0000313" key="3">
    <source>
        <dbReference type="Proteomes" id="UP000824782"/>
    </source>
</evidence>
<keyword evidence="3" id="KW-1185">Reference proteome</keyword>
<feature type="compositionally biased region" description="Polar residues" evidence="1">
    <location>
        <begin position="45"/>
        <end position="54"/>
    </location>
</feature>
<dbReference type="AlphaFoldDB" id="A0AAV7DJW0"/>
<reference evidence="2" key="1">
    <citation type="thesis" date="2020" institute="ProQuest LLC" country="789 East Eisenhower Parkway, Ann Arbor, MI, USA">
        <title>Comparative Genomics and Chromosome Evolution.</title>
        <authorList>
            <person name="Mudd A.B."/>
        </authorList>
    </citation>
    <scope>NUCLEOTIDE SEQUENCE</scope>
    <source>
        <strain evidence="2">237g6f4</strain>
        <tissue evidence="2">Blood</tissue>
    </source>
</reference>
<evidence type="ECO:0000313" key="2">
    <source>
        <dbReference type="EMBL" id="KAG8597793.1"/>
    </source>
</evidence>
<feature type="compositionally biased region" description="Basic residues" evidence="1">
    <location>
        <begin position="55"/>
        <end position="66"/>
    </location>
</feature>
<gene>
    <name evidence="2" type="ORF">GDO81_002388</name>
</gene>
<organism evidence="2 3">
    <name type="scientific">Engystomops pustulosus</name>
    <name type="common">Tungara frog</name>
    <name type="synonym">Physalaemus pustulosus</name>
    <dbReference type="NCBI Taxonomy" id="76066"/>
    <lineage>
        <taxon>Eukaryota</taxon>
        <taxon>Metazoa</taxon>
        <taxon>Chordata</taxon>
        <taxon>Craniata</taxon>
        <taxon>Vertebrata</taxon>
        <taxon>Euteleostomi</taxon>
        <taxon>Amphibia</taxon>
        <taxon>Batrachia</taxon>
        <taxon>Anura</taxon>
        <taxon>Neobatrachia</taxon>
        <taxon>Hyloidea</taxon>
        <taxon>Leptodactylidae</taxon>
        <taxon>Leiuperinae</taxon>
        <taxon>Engystomops</taxon>
    </lineage>
</organism>
<dbReference type="Proteomes" id="UP000824782">
    <property type="component" value="Unassembled WGS sequence"/>
</dbReference>
<dbReference type="EMBL" id="WNYA01000001">
    <property type="protein sequence ID" value="KAG8597793.1"/>
    <property type="molecule type" value="Genomic_DNA"/>
</dbReference>
<evidence type="ECO:0000256" key="1">
    <source>
        <dbReference type="SAM" id="MobiDB-lite"/>
    </source>
</evidence>
<name>A0AAV7DJW0_ENGPU</name>
<sequence length="66" mass="7236">MIYLNMKYAYSWNTPLSQTLYPSGGEPMARVSEVALRALSVGTQAITPGQSSPNRTKHIKSSRCCS</sequence>
<protein>
    <submittedName>
        <fullName evidence="2">Uncharacterized protein</fullName>
    </submittedName>
</protein>
<feature type="region of interest" description="Disordered" evidence="1">
    <location>
        <begin position="45"/>
        <end position="66"/>
    </location>
</feature>
<proteinExistence type="predicted"/>
<accession>A0AAV7DJW0</accession>
<comment type="caution">
    <text evidence="2">The sequence shown here is derived from an EMBL/GenBank/DDBJ whole genome shotgun (WGS) entry which is preliminary data.</text>
</comment>